<accession>A0A0V8J3Z3</accession>
<keyword evidence="2" id="KW-1185">Reference proteome</keyword>
<proteinExistence type="predicted"/>
<dbReference type="Proteomes" id="UP000054099">
    <property type="component" value="Unassembled WGS sequence"/>
</dbReference>
<dbReference type="RefSeq" id="WP_061973326.1">
    <property type="nucleotide sequence ID" value="NZ_FMAV01000003.1"/>
</dbReference>
<name>A0A0V8J3Z3_9BACL</name>
<dbReference type="AlphaFoldDB" id="A0A0V8J3Z3"/>
<protein>
    <submittedName>
        <fullName evidence="1">Uncharacterized protein</fullName>
    </submittedName>
</protein>
<comment type="caution">
    <text evidence="1">The sequence shown here is derived from an EMBL/GenBank/DDBJ whole genome shotgun (WGS) entry which is preliminary data.</text>
</comment>
<reference evidence="1 2" key="1">
    <citation type="journal article" date="2014" name="Antonie Van Leeuwenhoek">
        <title>Fictibacillus enclensis sp. nov., isolated from marine sediment.</title>
        <authorList>
            <person name="Dastager S.G."/>
            <person name="Mawlankar R."/>
            <person name="Srinivasan K."/>
            <person name="Tang S.K."/>
            <person name="Lee J.C."/>
            <person name="Ramana V.V."/>
            <person name="Shouche Y.S."/>
        </authorList>
    </citation>
    <scope>NUCLEOTIDE SEQUENCE [LARGE SCALE GENOMIC DNA]</scope>
    <source>
        <strain evidence="1 2">NIO-1003</strain>
    </source>
</reference>
<dbReference type="OrthoDB" id="2973009at2"/>
<gene>
    <name evidence="1" type="ORF">AS030_15875</name>
</gene>
<evidence type="ECO:0000313" key="2">
    <source>
        <dbReference type="Proteomes" id="UP000054099"/>
    </source>
</evidence>
<dbReference type="EMBL" id="LNQN01000005">
    <property type="protein sequence ID" value="KSU81767.1"/>
    <property type="molecule type" value="Genomic_DNA"/>
</dbReference>
<evidence type="ECO:0000313" key="1">
    <source>
        <dbReference type="EMBL" id="KSU81767.1"/>
    </source>
</evidence>
<organism evidence="1 2">
    <name type="scientific">Fictibacillus enclensis</name>
    <dbReference type="NCBI Taxonomy" id="1017270"/>
    <lineage>
        <taxon>Bacteria</taxon>
        <taxon>Bacillati</taxon>
        <taxon>Bacillota</taxon>
        <taxon>Bacilli</taxon>
        <taxon>Bacillales</taxon>
        <taxon>Fictibacillaceae</taxon>
        <taxon>Fictibacillus</taxon>
    </lineage>
</organism>
<sequence>MSNQQKLEDAILYIKDSTTYSEDNIRLVLKEEGHYFELQNADVDMDELVDYLTRKTNLTELEVNDILEKELEYFEETEE</sequence>